<dbReference type="SUPFAM" id="SSF47413">
    <property type="entry name" value="lambda repressor-like DNA-binding domains"/>
    <property type="match status" value="1"/>
</dbReference>
<dbReference type="Proteomes" id="UP000530403">
    <property type="component" value="Unassembled WGS sequence"/>
</dbReference>
<name>A0A7J0BYN8_9ACTN</name>
<reference evidence="6 8" key="2">
    <citation type="submission" date="2020-07" db="EMBL/GenBank/DDBJ databases">
        <title>Sequencing the genomes of 1000 actinobacteria strains.</title>
        <authorList>
            <person name="Klenk H.-P."/>
        </authorList>
    </citation>
    <scope>NUCLEOTIDE SEQUENCE [LARGE SCALE GENOMIC DNA]</scope>
    <source>
        <strain evidence="6 8">DSM 41455</strain>
    </source>
</reference>
<dbReference type="Pfam" id="PF13377">
    <property type="entry name" value="Peripla_BP_3"/>
    <property type="match status" value="1"/>
</dbReference>
<gene>
    <name evidence="6" type="ORF">HEB29_000163</name>
    <name evidence="5" type="ORF">Sfulv_01660</name>
</gene>
<dbReference type="Gene3D" id="1.10.260.40">
    <property type="entry name" value="lambda repressor-like DNA-binding domains"/>
    <property type="match status" value="1"/>
</dbReference>
<evidence type="ECO:0000259" key="4">
    <source>
        <dbReference type="PROSITE" id="PS50932"/>
    </source>
</evidence>
<sequence length="346" mass="36720">MPKQLPGPRPTLEAVAALAGVSRATASRVVNGGDGVRKPLVDKVRQAVEELGYVPNHAARTLVTRRTGAVAVVIAEPENRIFSDPFFSQQLRGISRELAAHDTQLVLLIVEGPDDFARVARYLSGGHVDGALAFSLHTDDPLPAITRRAGMPTVYGGRPSWGVAGDDRAVPYVDADNRGGARAAVRCLRDLGRQHIAHIAGPLDQTSALDRLHGYQDILPGVDPALVAEGGFTVESGARAMAELLERRPGLDAVFAANDLMASGALRVLRERGIRVPEEVALVGFDDMDSVSEATDPPLTTVRQDVEGQGRLMARMLLRQLSGDSADAAGSDSVITPTTLVRRASA</sequence>
<evidence type="ECO:0000313" key="7">
    <source>
        <dbReference type="Proteomes" id="UP000498980"/>
    </source>
</evidence>
<dbReference type="PROSITE" id="PS50932">
    <property type="entry name" value="HTH_LACI_2"/>
    <property type="match status" value="1"/>
</dbReference>
<organism evidence="5 7">
    <name type="scientific">Streptomyces fulvorobeus</name>
    <dbReference type="NCBI Taxonomy" id="284028"/>
    <lineage>
        <taxon>Bacteria</taxon>
        <taxon>Bacillati</taxon>
        <taxon>Actinomycetota</taxon>
        <taxon>Actinomycetes</taxon>
        <taxon>Kitasatosporales</taxon>
        <taxon>Streptomycetaceae</taxon>
        <taxon>Streptomyces</taxon>
    </lineage>
</organism>
<dbReference type="GO" id="GO:0003700">
    <property type="term" value="F:DNA-binding transcription factor activity"/>
    <property type="evidence" value="ECO:0007669"/>
    <property type="project" value="TreeGrafter"/>
</dbReference>
<evidence type="ECO:0000256" key="3">
    <source>
        <dbReference type="ARBA" id="ARBA00023163"/>
    </source>
</evidence>
<evidence type="ECO:0000313" key="6">
    <source>
        <dbReference type="EMBL" id="NYE39152.1"/>
    </source>
</evidence>
<dbReference type="Gene3D" id="3.40.50.2300">
    <property type="match status" value="2"/>
</dbReference>
<dbReference type="RefSeq" id="WP_173310304.1">
    <property type="nucleotide sequence ID" value="NZ_BAAAUE010000008.1"/>
</dbReference>
<evidence type="ECO:0000256" key="1">
    <source>
        <dbReference type="ARBA" id="ARBA00023015"/>
    </source>
</evidence>
<dbReference type="CDD" id="cd01392">
    <property type="entry name" value="HTH_LacI"/>
    <property type="match status" value="1"/>
</dbReference>
<reference evidence="5 7" key="1">
    <citation type="submission" date="2020-05" db="EMBL/GenBank/DDBJ databases">
        <title>Whole genome shotgun sequence of Streptomyces fulvorobeus NBRC 15897.</title>
        <authorList>
            <person name="Komaki H."/>
            <person name="Tamura T."/>
        </authorList>
    </citation>
    <scope>NUCLEOTIDE SEQUENCE [LARGE SCALE GENOMIC DNA]</scope>
    <source>
        <strain evidence="5 7">NBRC 15897</strain>
    </source>
</reference>
<dbReference type="InterPro" id="IPR010982">
    <property type="entry name" value="Lambda_DNA-bd_dom_sf"/>
</dbReference>
<evidence type="ECO:0000313" key="8">
    <source>
        <dbReference type="Proteomes" id="UP000530403"/>
    </source>
</evidence>
<dbReference type="InterPro" id="IPR000843">
    <property type="entry name" value="HTH_LacI"/>
</dbReference>
<dbReference type="EMBL" id="BLWC01000001">
    <property type="protein sequence ID" value="GFM95355.1"/>
    <property type="molecule type" value="Genomic_DNA"/>
</dbReference>
<protein>
    <submittedName>
        <fullName evidence="6">DNA-binding LacI/PurR family transcriptional regulator</fullName>
    </submittedName>
    <submittedName>
        <fullName evidence="5">LacI family transcriptional regulator</fullName>
    </submittedName>
</protein>
<dbReference type="SUPFAM" id="SSF53822">
    <property type="entry name" value="Periplasmic binding protein-like I"/>
    <property type="match status" value="1"/>
</dbReference>
<keyword evidence="1" id="KW-0805">Transcription regulation</keyword>
<comment type="caution">
    <text evidence="5">The sequence shown here is derived from an EMBL/GenBank/DDBJ whole genome shotgun (WGS) entry which is preliminary data.</text>
</comment>
<keyword evidence="7" id="KW-1185">Reference proteome</keyword>
<dbReference type="EMBL" id="JACCCF010000001">
    <property type="protein sequence ID" value="NYE39152.1"/>
    <property type="molecule type" value="Genomic_DNA"/>
</dbReference>
<dbReference type="PANTHER" id="PTHR30146:SF109">
    <property type="entry name" value="HTH-TYPE TRANSCRIPTIONAL REGULATOR GALS"/>
    <property type="match status" value="1"/>
</dbReference>
<keyword evidence="3" id="KW-0804">Transcription</keyword>
<dbReference type="SMART" id="SM00354">
    <property type="entry name" value="HTH_LACI"/>
    <property type="match status" value="1"/>
</dbReference>
<dbReference type="PANTHER" id="PTHR30146">
    <property type="entry name" value="LACI-RELATED TRANSCRIPTIONAL REPRESSOR"/>
    <property type="match status" value="1"/>
</dbReference>
<feature type="domain" description="HTH lacI-type" evidence="4">
    <location>
        <begin position="10"/>
        <end position="64"/>
    </location>
</feature>
<evidence type="ECO:0000313" key="5">
    <source>
        <dbReference type="EMBL" id="GFM95355.1"/>
    </source>
</evidence>
<dbReference type="Pfam" id="PF00356">
    <property type="entry name" value="LacI"/>
    <property type="match status" value="1"/>
</dbReference>
<keyword evidence="2 6" id="KW-0238">DNA-binding</keyword>
<accession>A0A7J0BYN8</accession>
<dbReference type="GO" id="GO:0000976">
    <property type="term" value="F:transcription cis-regulatory region binding"/>
    <property type="evidence" value="ECO:0007669"/>
    <property type="project" value="TreeGrafter"/>
</dbReference>
<evidence type="ECO:0000256" key="2">
    <source>
        <dbReference type="ARBA" id="ARBA00023125"/>
    </source>
</evidence>
<dbReference type="InterPro" id="IPR046335">
    <property type="entry name" value="LacI/GalR-like_sensor"/>
</dbReference>
<dbReference type="InterPro" id="IPR028082">
    <property type="entry name" value="Peripla_BP_I"/>
</dbReference>
<dbReference type="CDD" id="cd06267">
    <property type="entry name" value="PBP1_LacI_sugar_binding-like"/>
    <property type="match status" value="1"/>
</dbReference>
<dbReference type="AlphaFoldDB" id="A0A7J0BYN8"/>
<dbReference type="Proteomes" id="UP000498980">
    <property type="component" value="Unassembled WGS sequence"/>
</dbReference>
<proteinExistence type="predicted"/>